<dbReference type="GO" id="GO:0000209">
    <property type="term" value="P:protein polyubiquitination"/>
    <property type="evidence" value="ECO:0007669"/>
    <property type="project" value="TreeGrafter"/>
</dbReference>
<organism evidence="9 10">
    <name type="scientific">Plasmopara halstedii</name>
    <name type="common">Downy mildew of sunflower</name>
    <dbReference type="NCBI Taxonomy" id="4781"/>
    <lineage>
        <taxon>Eukaryota</taxon>
        <taxon>Sar</taxon>
        <taxon>Stramenopiles</taxon>
        <taxon>Oomycota</taxon>
        <taxon>Peronosporomycetes</taxon>
        <taxon>Peronosporales</taxon>
        <taxon>Peronosporaceae</taxon>
        <taxon>Plasmopara</taxon>
    </lineage>
</organism>
<dbReference type="EC" id="2.3.2.26" evidence="3"/>
<dbReference type="Gene3D" id="1.25.10.10">
    <property type="entry name" value="Leucine-rich Repeat Variant"/>
    <property type="match status" value="1"/>
</dbReference>
<sequence>MSAQRPLSDVSATDSGQDDDEILDAAFGEFEEQNTRDIFDSSASMSSPTSNPARQNINGHRSNATRMLEALEALSHDTDSDDVPQSLQGLLEQLHSGDSSILDGVFPFSQLLQSSGSSSRFQRIYEQIGTEQPIHTQIEALTELCETLSLSSEEALEVSGFSVEKFVSAIVALLRISPSMELLLLAARALSTILELFPSIAISKAAAEHVIPSLCEKLLEIEYMDVAELALQILETIVCKTEFAFASVVTVPNVSQLCAQYRTEVINENGIVALLQFVDFFQLEIQRRAVRIVCQLCTEFPSSLQDKLRQGLPFITNLLRSFDPEILQSSFECLQKLADSSAFSTNPEFASMVATDEICDLLVAKLMSFVSLNEPGGSPVSHFSPLSILRFLSCYLSCVASDLRDENFTSTASQLRYVRLPPIATALLAKKEVIADSQVLGETLKLALVLVSKAEMLLPTDKVPRPVLMLAQNIMPSLIRVYDTTSRTDLRHDCLNIMYQGCLLVHANKQSTATSESIENSRLAAFLARVLRPKRDKTIPAALANDETELAIVIMALRIIEVPLQHIGTQEAAKDNFERHGVANIIRMYATFKKEDNTSDCDEGEAIILSTRLVNEFFGAESLNVSMLNQLRQLVTNLQSALSEDRQSEGVEKKSLCLLRMLRDFVAQGDMFLTAYELASSGLVKVLIEVLIDKGGQRAFCQMLNDPGNKGMDFIMSLLQCLQDAISSEKDAFPVSQNDELSAYTGLSSGSIVTDLDQLLQHIKVHVLVEESKPEAEPDHEDNSMQGTGAQEQQANHWKQTVERDSDKSSYRSVHNTIVLVEPLARIETMEDFIADKLFGQSGSGEPILDVLTRSSTEVEEREDIGESGEFANDTNKLRRVVAVYNKHVLPADISLLEAIVKFRDVAETTLSASRSRIWRSTPHDITFKVVASNACCVSGHIEACTAVKKDTVGPTDVVGTDQWWDDVWDLLLLLKLVRQQCTAQLFGKKLSFTNSYLSLQVRRALQQPIRVVTNSLPKWCFRLVDEFAFVLEFETRCHFMYATTSGCSRAIQYLCRSVWKKAVFGEPVLMQPPRSSSGRRRFREPSNRTRASVLEGLSQMVKLPRLKVRVARSRLLQSAMKLITIYGGSKAVIETEFLGEVGTGLGPTTEFFTLVCQQIQSKQLQLWRDDDLIRTEAKQIFDDEQKSLAVEDESDSISKRQSSLAIRGYHRIATYYCTQCEVLRLPVCSLHQQLLTDESKTNKNKQASVDCKTSTLSASVSRRRSGRTSIPQCAKCLGERDWYSAAMLCDCDEARMCTLKWWILSKDEAQYLAKVFPRRSKRVRLPVLQCAHCETVNFPGTDAGIVVMDGDRMVSRSGRRMYERDYRAVTKHVSPLCEGTPLNIMTVVVTRRDVDALVTSLTSTPEVLESEIESFHYLNEAFAGSNVGGGPPVTAPFGLYPKPYLSNDSLDEVKTSVQTKSSETVNLEADAATCNGEEVDVLTWFRFLGRLVGQAILDERLLNLPFARPFLRALRGEKMVGDCVSIETSLSFVDELDPSIANSLRYLHNLTVKYAATKASGHVEASSDVAQWTIEVDALCRSFTMVGADEIPLIVGGEDIPVTLSTLQQYVALNLEFLLDRTIKFQVHAFRQGFEQICGEQLFRFLQAFDVNELEELLSDRGTGSTMWDRNGLDLREHMVCDHGYTAESRAIGHLVSILCELPVDEQRLFVRFVTGANRLPLGGLRNLEPKLTVVRKLPDVNSVEENDAVLPSASTCTNYLKLPDYSTREIMKERLIYCITEGQCKRMHNTLKRRAGNQL</sequence>
<dbReference type="SUPFAM" id="SSF48371">
    <property type="entry name" value="ARM repeat"/>
    <property type="match status" value="1"/>
</dbReference>
<dbReference type="PANTHER" id="PTHR45670:SF1">
    <property type="entry name" value="E3 UBIQUITIN-PROTEIN LIGASE HECTD1"/>
    <property type="match status" value="1"/>
</dbReference>
<dbReference type="GO" id="GO:0061630">
    <property type="term" value="F:ubiquitin protein ligase activity"/>
    <property type="evidence" value="ECO:0007669"/>
    <property type="project" value="UniProtKB-EC"/>
</dbReference>
<evidence type="ECO:0000256" key="3">
    <source>
        <dbReference type="ARBA" id="ARBA00012485"/>
    </source>
</evidence>
<dbReference type="RefSeq" id="XP_024585827.1">
    <property type="nucleotide sequence ID" value="XM_024720649.1"/>
</dbReference>
<name>A0A0P1B5X0_PLAHL</name>
<dbReference type="Pfam" id="PF00632">
    <property type="entry name" value="HECT"/>
    <property type="match status" value="1"/>
</dbReference>
<dbReference type="STRING" id="4781.A0A0P1B5X0"/>
<feature type="active site" description="Glycyl thioester intermediate" evidence="6">
    <location>
        <position position="1758"/>
    </location>
</feature>
<dbReference type="InterPro" id="IPR011989">
    <property type="entry name" value="ARM-like"/>
</dbReference>
<dbReference type="InterPro" id="IPR000569">
    <property type="entry name" value="HECT_dom"/>
</dbReference>
<dbReference type="Proteomes" id="UP000054928">
    <property type="component" value="Unassembled WGS sequence"/>
</dbReference>
<keyword evidence="10" id="KW-1185">Reference proteome</keyword>
<evidence type="ECO:0000259" key="8">
    <source>
        <dbReference type="PROSITE" id="PS50237"/>
    </source>
</evidence>
<evidence type="ECO:0000256" key="2">
    <source>
        <dbReference type="ARBA" id="ARBA00006331"/>
    </source>
</evidence>
<keyword evidence="5 6" id="KW-0833">Ubl conjugation pathway</keyword>
<dbReference type="EMBL" id="CCYD01003055">
    <property type="protein sequence ID" value="CEG49458.1"/>
    <property type="molecule type" value="Genomic_DNA"/>
</dbReference>
<accession>A0A0P1B5X0</accession>
<dbReference type="PANTHER" id="PTHR45670">
    <property type="entry name" value="E3 UBIQUITIN-PROTEIN LIGASE TRIP12"/>
    <property type="match status" value="1"/>
</dbReference>
<evidence type="ECO:0000313" key="10">
    <source>
        <dbReference type="Proteomes" id="UP000054928"/>
    </source>
</evidence>
<evidence type="ECO:0000256" key="6">
    <source>
        <dbReference type="PROSITE-ProRule" id="PRU00104"/>
    </source>
</evidence>
<dbReference type="SMART" id="SM00119">
    <property type="entry name" value="HECTc"/>
    <property type="match status" value="1"/>
</dbReference>
<feature type="domain" description="HECT" evidence="8">
    <location>
        <begin position="1481"/>
        <end position="1785"/>
    </location>
</feature>
<evidence type="ECO:0000256" key="1">
    <source>
        <dbReference type="ARBA" id="ARBA00000885"/>
    </source>
</evidence>
<feature type="region of interest" description="Disordered" evidence="7">
    <location>
        <begin position="1"/>
        <end position="58"/>
    </location>
</feature>
<dbReference type="Gene3D" id="3.90.1750.10">
    <property type="entry name" value="Hect, E3 ligase catalytic domains"/>
    <property type="match status" value="2"/>
</dbReference>
<comment type="catalytic activity">
    <reaction evidence="1">
        <text>S-ubiquitinyl-[E2 ubiquitin-conjugating enzyme]-L-cysteine + [acceptor protein]-L-lysine = [E2 ubiquitin-conjugating enzyme]-L-cysteine + N(6)-ubiquitinyl-[acceptor protein]-L-lysine.</text>
        <dbReference type="EC" id="2.3.2.26"/>
    </reaction>
</comment>
<dbReference type="InterPro" id="IPR016024">
    <property type="entry name" value="ARM-type_fold"/>
</dbReference>
<proteinExistence type="inferred from homology"/>
<dbReference type="PROSITE" id="PS50237">
    <property type="entry name" value="HECT"/>
    <property type="match status" value="1"/>
</dbReference>
<dbReference type="Gene3D" id="3.30.2160.10">
    <property type="entry name" value="Hect, E3 ligase catalytic domain"/>
    <property type="match status" value="1"/>
</dbReference>
<dbReference type="SUPFAM" id="SSF56204">
    <property type="entry name" value="Hect, E3 ligase catalytic domain"/>
    <property type="match status" value="2"/>
</dbReference>
<dbReference type="Pfam" id="PF25579">
    <property type="entry name" value="TPR_TRIP12_N"/>
    <property type="match status" value="1"/>
</dbReference>
<dbReference type="InterPro" id="IPR035983">
    <property type="entry name" value="Hect_E3_ubiquitin_ligase"/>
</dbReference>
<feature type="compositionally biased region" description="Polar residues" evidence="7">
    <location>
        <begin position="784"/>
        <end position="798"/>
    </location>
</feature>
<dbReference type="GO" id="GO:0043161">
    <property type="term" value="P:proteasome-mediated ubiquitin-dependent protein catabolic process"/>
    <property type="evidence" value="ECO:0007669"/>
    <property type="project" value="TreeGrafter"/>
</dbReference>
<comment type="similarity">
    <text evidence="2">Belongs to the UPL family. K-HECT subfamily.</text>
</comment>
<feature type="compositionally biased region" description="Low complexity" evidence="7">
    <location>
        <begin position="41"/>
        <end position="50"/>
    </location>
</feature>
<evidence type="ECO:0000313" key="9">
    <source>
        <dbReference type="EMBL" id="CEG49458.1"/>
    </source>
</evidence>
<dbReference type="InterPro" id="IPR045322">
    <property type="entry name" value="HECTD1/TRIP12-like"/>
</dbReference>
<keyword evidence="4" id="KW-0808">Transferase</keyword>
<feature type="compositionally biased region" description="Polar residues" evidence="7">
    <location>
        <begin position="1"/>
        <end position="15"/>
    </location>
</feature>
<protein>
    <recommendedName>
        <fullName evidence="3">HECT-type E3 ubiquitin transferase</fullName>
        <ecNumber evidence="3">2.3.2.26</ecNumber>
    </recommendedName>
</protein>
<evidence type="ECO:0000256" key="4">
    <source>
        <dbReference type="ARBA" id="ARBA00022679"/>
    </source>
</evidence>
<feature type="region of interest" description="Disordered" evidence="7">
    <location>
        <begin position="772"/>
        <end position="798"/>
    </location>
</feature>
<evidence type="ECO:0000256" key="7">
    <source>
        <dbReference type="SAM" id="MobiDB-lite"/>
    </source>
</evidence>
<dbReference type="Gene3D" id="3.30.2410.10">
    <property type="entry name" value="Hect, E3 ligase catalytic domain"/>
    <property type="match status" value="1"/>
</dbReference>
<reference evidence="10" key="1">
    <citation type="submission" date="2014-09" db="EMBL/GenBank/DDBJ databases">
        <authorList>
            <person name="Sharma Rahul"/>
            <person name="Thines Marco"/>
        </authorList>
    </citation>
    <scope>NUCLEOTIDE SEQUENCE [LARGE SCALE GENOMIC DNA]</scope>
</reference>
<feature type="compositionally biased region" description="Basic and acidic residues" evidence="7">
    <location>
        <begin position="772"/>
        <end position="783"/>
    </location>
</feature>
<dbReference type="InterPro" id="IPR057948">
    <property type="entry name" value="TPR_TRIP12_N"/>
</dbReference>
<dbReference type="GeneID" id="36402276"/>
<dbReference type="OrthoDB" id="271273at2759"/>
<evidence type="ECO:0000256" key="5">
    <source>
        <dbReference type="ARBA" id="ARBA00022786"/>
    </source>
</evidence>
<dbReference type="OMA" id="FFTIHAQ"/>